<evidence type="ECO:0000256" key="1">
    <source>
        <dbReference type="ARBA" id="ARBA00023239"/>
    </source>
</evidence>
<dbReference type="GO" id="GO:0008932">
    <property type="term" value="F:lytic endotransglycosylase activity"/>
    <property type="evidence" value="ECO:0007669"/>
    <property type="project" value="UniProtKB-UniRule"/>
</dbReference>
<evidence type="ECO:0000259" key="5">
    <source>
        <dbReference type="Pfam" id="PF03330"/>
    </source>
</evidence>
<keyword evidence="7" id="KW-1185">Reference proteome</keyword>
<keyword evidence="1 3" id="KW-0456">Lyase</keyword>
<feature type="domain" description="RlpA-like protein double-psi beta-barrel" evidence="5">
    <location>
        <begin position="101"/>
        <end position="190"/>
    </location>
</feature>
<dbReference type="GO" id="GO:0009279">
    <property type="term" value="C:cell outer membrane"/>
    <property type="evidence" value="ECO:0007669"/>
    <property type="project" value="TreeGrafter"/>
</dbReference>
<dbReference type="PANTHER" id="PTHR34183">
    <property type="entry name" value="ENDOLYTIC PEPTIDOGLYCAN TRANSGLYCOSYLASE RLPA"/>
    <property type="match status" value="1"/>
</dbReference>
<dbReference type="NCBIfam" id="TIGR00413">
    <property type="entry name" value="rlpA"/>
    <property type="match status" value="1"/>
</dbReference>
<dbReference type="STRING" id="1494590.ATN84_07915"/>
<reference evidence="6 7" key="1">
    <citation type="submission" date="2015-11" db="EMBL/GenBank/DDBJ databases">
        <title>Draft genome sequence of Paramesorhizobium deserti A-3-E, a strain highly resistant to diverse beta-lactam antibiotics.</title>
        <authorList>
            <person name="Lv R."/>
            <person name="Yang X."/>
            <person name="Fang N."/>
            <person name="Guo J."/>
            <person name="Luo X."/>
            <person name="Peng F."/>
            <person name="Yang R."/>
            <person name="Cui Y."/>
            <person name="Fang C."/>
            <person name="Song Y."/>
        </authorList>
    </citation>
    <scope>NUCLEOTIDE SEQUENCE [LARGE SCALE GENOMIC DNA]</scope>
    <source>
        <strain evidence="6 7">A-3-E</strain>
    </source>
</reference>
<evidence type="ECO:0000256" key="4">
    <source>
        <dbReference type="RuleBase" id="RU003495"/>
    </source>
</evidence>
<dbReference type="RefSeq" id="WP_068881498.1">
    <property type="nucleotide sequence ID" value="NZ_LNTU01000012.1"/>
</dbReference>
<dbReference type="HAMAP" id="MF_02071">
    <property type="entry name" value="RlpA"/>
    <property type="match status" value="1"/>
</dbReference>
<dbReference type="CDD" id="cd22268">
    <property type="entry name" value="DPBB_RlpA-like"/>
    <property type="match status" value="1"/>
</dbReference>
<evidence type="ECO:0000313" key="7">
    <source>
        <dbReference type="Proteomes" id="UP000070107"/>
    </source>
</evidence>
<accession>A0A135HVU7</accession>
<dbReference type="AlphaFoldDB" id="A0A135HVU7"/>
<proteinExistence type="inferred from homology"/>
<dbReference type="GO" id="GO:0071555">
    <property type="term" value="P:cell wall organization"/>
    <property type="evidence" value="ECO:0007669"/>
    <property type="project" value="UniProtKB-KW"/>
</dbReference>
<dbReference type="Gene3D" id="2.40.40.10">
    <property type="entry name" value="RlpA-like domain"/>
    <property type="match status" value="1"/>
</dbReference>
<dbReference type="InterPro" id="IPR036908">
    <property type="entry name" value="RlpA-like_sf"/>
</dbReference>
<evidence type="ECO:0000256" key="3">
    <source>
        <dbReference type="HAMAP-Rule" id="MF_02071"/>
    </source>
</evidence>
<gene>
    <name evidence="3" type="primary">rlpA</name>
    <name evidence="6" type="ORF">ATN84_07915</name>
</gene>
<evidence type="ECO:0000256" key="2">
    <source>
        <dbReference type="ARBA" id="ARBA00023316"/>
    </source>
</evidence>
<comment type="similarity">
    <text evidence="3 4">Belongs to the RlpA family.</text>
</comment>
<dbReference type="GO" id="GO:0000270">
    <property type="term" value="P:peptidoglycan metabolic process"/>
    <property type="evidence" value="ECO:0007669"/>
    <property type="project" value="UniProtKB-UniRule"/>
</dbReference>
<name>A0A135HVU7_9HYPH</name>
<dbReference type="EMBL" id="LNTU01000012">
    <property type="protein sequence ID" value="KXF77312.1"/>
    <property type="molecule type" value="Genomic_DNA"/>
</dbReference>
<sequence>MAAENYSLVRYWSRRFDLRIAGVVILGALVAACASPQPKQKAKHRSKEYFAESEYGVKASPRVISGSVSKMPRGGGRDQLGKPYKVKGKWYYPKEEPGYTRTGKASWYGSAFHGRLTANGEVYDMTHLSAAHPTMPLPSYARVTNLANGNSVIVRVNDRGPYAHDRVIDLSQRAAKLLDYQHHGTADVKVEYVGRAPLEGRDDAFLMASFRSGSDPVGQPASGVMIAMNGPTPTAPMPDALPMPAMASAAAAQPLPPAPMPMPDMPGEGMLQPPSPPGSLASPGDPVLPAVGPIVIEKPAILMGIAHAPGAAVSSALAGYADERVAAANSDIEASAYASVLTSSAISDAWKKIGVEKANGGIGEYVDAGFFSDRQEADRIAAALAPYGKVQRSNVPTENGELYGVTVAGSSDALLEAAWAAGATDAFVVRAE</sequence>
<comment type="caution">
    <text evidence="6">The sequence shown here is derived from an EMBL/GenBank/DDBJ whole genome shotgun (WGS) entry which is preliminary data.</text>
</comment>
<keyword evidence="2 3" id="KW-0961">Cell wall biogenesis/degradation</keyword>
<organism evidence="6 7">
    <name type="scientific">Paramesorhizobium deserti</name>
    <dbReference type="NCBI Taxonomy" id="1494590"/>
    <lineage>
        <taxon>Bacteria</taxon>
        <taxon>Pseudomonadati</taxon>
        <taxon>Pseudomonadota</taxon>
        <taxon>Alphaproteobacteria</taxon>
        <taxon>Hyphomicrobiales</taxon>
        <taxon>Phyllobacteriaceae</taxon>
        <taxon>Paramesorhizobium</taxon>
    </lineage>
</organism>
<dbReference type="InterPro" id="IPR012997">
    <property type="entry name" value="RplA"/>
</dbReference>
<protein>
    <recommendedName>
        <fullName evidence="3">Endolytic peptidoglycan transglycosylase RlpA</fullName>
        <ecNumber evidence="3">4.2.2.-</ecNumber>
    </recommendedName>
</protein>
<dbReference type="SUPFAM" id="SSF50685">
    <property type="entry name" value="Barwin-like endoglucanases"/>
    <property type="match status" value="1"/>
</dbReference>
<dbReference type="Proteomes" id="UP000070107">
    <property type="component" value="Unassembled WGS sequence"/>
</dbReference>
<dbReference type="InterPro" id="IPR009009">
    <property type="entry name" value="RlpA-like_DPBB"/>
</dbReference>
<evidence type="ECO:0000313" key="6">
    <source>
        <dbReference type="EMBL" id="KXF77312.1"/>
    </source>
</evidence>
<comment type="function">
    <text evidence="3">Lytic transglycosylase with a strong preference for naked glycan strands that lack stem peptides.</text>
</comment>
<dbReference type="PANTHER" id="PTHR34183:SF1">
    <property type="entry name" value="ENDOLYTIC PEPTIDOGLYCAN TRANSGLYCOSYLASE RLPA"/>
    <property type="match status" value="1"/>
</dbReference>
<dbReference type="Pfam" id="PF03330">
    <property type="entry name" value="DPBB_1"/>
    <property type="match status" value="1"/>
</dbReference>
<dbReference type="OrthoDB" id="9779128at2"/>
<dbReference type="EC" id="4.2.2.-" evidence="3"/>
<dbReference type="InterPro" id="IPR034718">
    <property type="entry name" value="RlpA"/>
</dbReference>